<dbReference type="InterPro" id="IPR035986">
    <property type="entry name" value="PKD_dom_sf"/>
</dbReference>
<dbReference type="RefSeq" id="WP_200105416.1">
    <property type="nucleotide sequence ID" value="NZ_JAEHFV010000002.1"/>
</dbReference>
<dbReference type="AlphaFoldDB" id="A0A934UJE3"/>
<feature type="signal peptide" evidence="1">
    <location>
        <begin position="1"/>
        <end position="26"/>
    </location>
</feature>
<dbReference type="CDD" id="cd00146">
    <property type="entry name" value="PKD"/>
    <property type="match status" value="1"/>
</dbReference>
<sequence length="1097" mass="121238">MIKTLKSVFKKIFLFFIPLCFQYSNAQITLTNNVGTTLVKNDVLSCNQDQSWARIFKLSDFGIKPNEQFIINSGQIGISKSNIKANLYVTVYSIPSNFSGLLGSINGLKTLGRAAFGVTPIVNGVPEIVQTEFETPIVVPAGVDRILVNVSRIKFSDYTILEEILVAGTVEDKGESLSGCGYSHNLVSTKNLVPPVPNANFYINVTGEVSSIKSEGKVTKLSHNVCDDVKDADIYSCGSTYIYWAKDFTLKDFGISDNEEFVIRSGQVGISETGSSHSEISFNIYKIDDNFPASFSESDLIGSSQIQSLPTSIGYDFSSNIIQVDFDTPITIPRGVKKILVEVFKGIGWGDGLAFIAGSGQDNGTSWQRGCTYQPGTYYNFDNKYVSTADFGFPNANFYINVTGNVKNVTNHFEMNFSNICSEFLKEFSIDDSSKVASVQWNFGDPTSGTANTSTDLSPFHDFSVDGNYTVTAIVTGKDGTVETLTETIDAKEPPKAYGINNIYACENSFNTGFSTSFDTSTITQQVLGGQTDKDVTFIDGKGNKYESLPNPFTNTIKDRETITVRVSHKDNLCCYSETTFDLIVNPLPNLSAISNLIVCDDNTDGFGQFDLKSLETLVIGGSTDINVEFYHQNGQKIVTPLNTVTNLVIKEETIKVKAINTSTNCYNESKFKLIVSPVPVANSLQELIGCDDNNDGISEYFDTSKIETIVLGNQQGLKVSYFDTNGNALTSPLPNPYTNTTKNGEVITVRVTNISSNCYQETPLVLKTTSQPQINKPINKYACDEGNGYATFDMSTIEAEIIGNQSGLKITYFDSNGNQLPSPLPTLFKNTQPKSQIIKVKVENQVNSLCNSETSFNLIVNDLLNVNIEKTYFLCDLEPFLHLTTDANFDSYTWKFENGEVISNTHEVDLNNSGNYTLTVGKILNDIYCENSFEFELIRSVLPSIKEIKYKELSDNNFIEIIAGGDGDFEYSIDGVNYQRDNIFYNVQGGTYLAYVRDKLGCGENSKEVTVIDYPKFFTPNSDGFNDVWNISGINKFPNAKVSVFDRYGKLLIVLSSKDSGWNGFYNGKEVPSADYWFKANLDDKTFISGHFALKR</sequence>
<accession>A0A934UJE3</accession>
<evidence type="ECO:0000259" key="2">
    <source>
        <dbReference type="PROSITE" id="PS50093"/>
    </source>
</evidence>
<feature type="chain" id="PRO_5037013856" evidence="1">
    <location>
        <begin position="27"/>
        <end position="1097"/>
    </location>
</feature>
<dbReference type="Proteomes" id="UP000609172">
    <property type="component" value="Unassembled WGS sequence"/>
</dbReference>
<dbReference type="InterPro" id="IPR000601">
    <property type="entry name" value="PKD_dom"/>
</dbReference>
<comment type="caution">
    <text evidence="3">The sequence shown here is derived from an EMBL/GenBank/DDBJ whole genome shotgun (WGS) entry which is preliminary data.</text>
</comment>
<dbReference type="SUPFAM" id="SSF49299">
    <property type="entry name" value="PKD domain"/>
    <property type="match status" value="1"/>
</dbReference>
<dbReference type="InterPro" id="IPR026341">
    <property type="entry name" value="T9SS_type_B"/>
</dbReference>
<dbReference type="Gene3D" id="2.60.40.10">
    <property type="entry name" value="Immunoglobulins"/>
    <property type="match status" value="1"/>
</dbReference>
<evidence type="ECO:0000256" key="1">
    <source>
        <dbReference type="SAM" id="SignalP"/>
    </source>
</evidence>
<keyword evidence="1" id="KW-0732">Signal</keyword>
<evidence type="ECO:0000313" key="4">
    <source>
        <dbReference type="Proteomes" id="UP000609172"/>
    </source>
</evidence>
<evidence type="ECO:0000313" key="3">
    <source>
        <dbReference type="EMBL" id="MBK0369494.1"/>
    </source>
</evidence>
<dbReference type="Pfam" id="PF18911">
    <property type="entry name" value="PKD_4"/>
    <property type="match status" value="1"/>
</dbReference>
<gene>
    <name evidence="3" type="ORF">I5M07_06545</name>
</gene>
<keyword evidence="4" id="KW-1185">Reference proteome</keyword>
<proteinExistence type="predicted"/>
<protein>
    <submittedName>
        <fullName evidence="3">T9SS type B sorting domain-containing protein</fullName>
    </submittedName>
</protein>
<organism evidence="3 4">
    <name type="scientific">Flavobacterium agrisoli</name>
    <dbReference type="NCBI Taxonomy" id="2793066"/>
    <lineage>
        <taxon>Bacteria</taxon>
        <taxon>Pseudomonadati</taxon>
        <taxon>Bacteroidota</taxon>
        <taxon>Flavobacteriia</taxon>
        <taxon>Flavobacteriales</taxon>
        <taxon>Flavobacteriaceae</taxon>
        <taxon>Flavobacterium</taxon>
    </lineage>
</organism>
<reference evidence="3" key="1">
    <citation type="submission" date="2020-12" db="EMBL/GenBank/DDBJ databases">
        <title>Bacterial novel species Flavobacterium sp. SE-1-e isolated from soil.</title>
        <authorList>
            <person name="Jung H.-Y."/>
        </authorList>
    </citation>
    <scope>NUCLEOTIDE SEQUENCE</scope>
    <source>
        <strain evidence="3">SE-1-e</strain>
    </source>
</reference>
<name>A0A934UJE3_9FLAO</name>
<dbReference type="PROSITE" id="PS50093">
    <property type="entry name" value="PKD"/>
    <property type="match status" value="1"/>
</dbReference>
<dbReference type="NCBIfam" id="TIGR04131">
    <property type="entry name" value="Bac_Flav_CTERM"/>
    <property type="match status" value="1"/>
</dbReference>
<feature type="domain" description="PKD" evidence="2">
    <location>
        <begin position="428"/>
        <end position="489"/>
    </location>
</feature>
<dbReference type="Pfam" id="PF13585">
    <property type="entry name" value="CHU_C"/>
    <property type="match status" value="1"/>
</dbReference>
<dbReference type="EMBL" id="JAEHFV010000002">
    <property type="protein sequence ID" value="MBK0369494.1"/>
    <property type="molecule type" value="Genomic_DNA"/>
</dbReference>
<dbReference type="InterPro" id="IPR013783">
    <property type="entry name" value="Ig-like_fold"/>
</dbReference>